<evidence type="ECO:0000256" key="6">
    <source>
        <dbReference type="ARBA" id="ARBA00022777"/>
    </source>
</evidence>
<name>M7N9T7_9BACT</name>
<accession>M7N9T7</accession>
<dbReference type="Gene3D" id="3.30.565.10">
    <property type="entry name" value="Histidine kinase-like ATPase, C-terminal domain"/>
    <property type="match status" value="1"/>
</dbReference>
<dbReference type="GO" id="GO:0004673">
    <property type="term" value="F:protein histidine kinase activity"/>
    <property type="evidence" value="ECO:0007669"/>
    <property type="project" value="UniProtKB-EC"/>
</dbReference>
<dbReference type="GO" id="GO:0005524">
    <property type="term" value="F:ATP binding"/>
    <property type="evidence" value="ECO:0007669"/>
    <property type="project" value="UniProtKB-KW"/>
</dbReference>
<keyword evidence="6 11" id="KW-0418">Kinase</keyword>
<dbReference type="PATRIC" id="fig|1279009.4.peg.851"/>
<dbReference type="Pfam" id="PF02518">
    <property type="entry name" value="HATPase_c"/>
    <property type="match status" value="1"/>
</dbReference>
<dbReference type="InterPro" id="IPR036890">
    <property type="entry name" value="HATPase_C_sf"/>
</dbReference>
<keyword evidence="3" id="KW-0597">Phosphoprotein</keyword>
<dbReference type="AlphaFoldDB" id="M7N9T7"/>
<dbReference type="SUPFAM" id="SSF55874">
    <property type="entry name" value="ATPase domain of HSP90 chaperone/DNA topoisomerase II/histidine kinase"/>
    <property type="match status" value="1"/>
</dbReference>
<evidence type="ECO:0000256" key="3">
    <source>
        <dbReference type="ARBA" id="ARBA00022553"/>
    </source>
</evidence>
<keyword evidence="12" id="KW-1185">Reference proteome</keyword>
<evidence type="ECO:0000256" key="5">
    <source>
        <dbReference type="ARBA" id="ARBA00022741"/>
    </source>
</evidence>
<dbReference type="Proteomes" id="UP000011910">
    <property type="component" value="Unassembled WGS sequence"/>
</dbReference>
<organism evidence="11 12">
    <name type="scientific">Cesiribacter andamanensis AMV16</name>
    <dbReference type="NCBI Taxonomy" id="1279009"/>
    <lineage>
        <taxon>Bacteria</taxon>
        <taxon>Pseudomonadati</taxon>
        <taxon>Bacteroidota</taxon>
        <taxon>Cytophagia</taxon>
        <taxon>Cytophagales</taxon>
        <taxon>Cesiribacteraceae</taxon>
        <taxon>Cesiribacter</taxon>
    </lineage>
</organism>
<evidence type="ECO:0000256" key="2">
    <source>
        <dbReference type="ARBA" id="ARBA00012438"/>
    </source>
</evidence>
<evidence type="ECO:0000313" key="12">
    <source>
        <dbReference type="Proteomes" id="UP000011910"/>
    </source>
</evidence>
<reference evidence="11 12" key="1">
    <citation type="journal article" date="2013" name="Genome Announc.">
        <title>Draft Genome Sequence of Cesiribacter andamanensis Strain AMV16T, Isolated from a Soil Sample from a Mud Volcano in the Andaman Islands, India.</title>
        <authorList>
            <person name="Shivaji S."/>
            <person name="Ara S."/>
            <person name="Begum Z."/>
            <person name="Srinivas T.N."/>
            <person name="Singh A."/>
            <person name="Kumar Pinnaka A."/>
        </authorList>
    </citation>
    <scope>NUCLEOTIDE SEQUENCE [LARGE SCALE GENOMIC DNA]</scope>
    <source>
        <strain evidence="11 12">AMV16</strain>
    </source>
</reference>
<evidence type="ECO:0000256" key="8">
    <source>
        <dbReference type="SAM" id="Coils"/>
    </source>
</evidence>
<dbReference type="InterPro" id="IPR003594">
    <property type="entry name" value="HATPase_dom"/>
</dbReference>
<dbReference type="Pfam" id="PF07568">
    <property type="entry name" value="HisKA_2"/>
    <property type="match status" value="1"/>
</dbReference>
<dbReference type="InterPro" id="IPR000014">
    <property type="entry name" value="PAS"/>
</dbReference>
<evidence type="ECO:0000256" key="1">
    <source>
        <dbReference type="ARBA" id="ARBA00000085"/>
    </source>
</evidence>
<keyword evidence="5" id="KW-0547">Nucleotide-binding</keyword>
<dbReference type="InterPro" id="IPR005467">
    <property type="entry name" value="His_kinase_dom"/>
</dbReference>
<dbReference type="PROSITE" id="PS50112">
    <property type="entry name" value="PAS"/>
    <property type="match status" value="1"/>
</dbReference>
<dbReference type="EMBL" id="AODQ01000013">
    <property type="protein sequence ID" value="EMR03971.1"/>
    <property type="molecule type" value="Genomic_DNA"/>
</dbReference>
<evidence type="ECO:0000256" key="4">
    <source>
        <dbReference type="ARBA" id="ARBA00022679"/>
    </source>
</evidence>
<dbReference type="PROSITE" id="PS50109">
    <property type="entry name" value="HIS_KIN"/>
    <property type="match status" value="1"/>
</dbReference>
<dbReference type="Gene3D" id="3.30.450.20">
    <property type="entry name" value="PAS domain"/>
    <property type="match status" value="1"/>
</dbReference>
<evidence type="ECO:0000259" key="9">
    <source>
        <dbReference type="PROSITE" id="PS50109"/>
    </source>
</evidence>
<proteinExistence type="predicted"/>
<comment type="catalytic activity">
    <reaction evidence="1">
        <text>ATP + protein L-histidine = ADP + protein N-phospho-L-histidine.</text>
        <dbReference type="EC" id="2.7.13.3"/>
    </reaction>
</comment>
<dbReference type="PANTHER" id="PTHR41523:SF8">
    <property type="entry name" value="ETHYLENE RESPONSE SENSOR PROTEIN"/>
    <property type="match status" value="1"/>
</dbReference>
<feature type="coiled-coil region" evidence="8">
    <location>
        <begin position="108"/>
        <end position="135"/>
    </location>
</feature>
<sequence>MNSALSLLEFTSLHQFRAVYEPVSDLVFLIDLHNHAIVAANPAFSQLIGENGGLPGLNADSLIPADVFRQLPLLDVHTLSMCRPGSDPFEVVLQLLPARIGEELYYLCIARESERAELEDLIAAAEKEKRALLSEVYHRVKNNLNIILSLLSLQLNRVQEPNARHLLLESKSRIYTLALLQERLYASPRLSEIRANDYLVKLMQAVLASFRMPGQEIALQHQINAAWMNVDQLLPLGLIVHELLANAVQHAFSARTDGRIEVTLAEPSSGRCRLTVRDNGSGLADPTLYATPKSGSLGAQLVLNLVRQLKGELQLTSTSAAGTTVLVEFPFIPEHAA</sequence>
<dbReference type="RefSeq" id="WP_009194244.1">
    <property type="nucleotide sequence ID" value="NZ_AODQ01000013.1"/>
</dbReference>
<dbReference type="EC" id="2.7.13.3" evidence="2"/>
<comment type="caution">
    <text evidence="11">The sequence shown here is derived from an EMBL/GenBank/DDBJ whole genome shotgun (WGS) entry which is preliminary data.</text>
</comment>
<gene>
    <name evidence="11" type="primary">pdtaS_1</name>
    <name evidence="11" type="ORF">ADICEAN_00842</name>
</gene>
<evidence type="ECO:0000256" key="7">
    <source>
        <dbReference type="ARBA" id="ARBA00022840"/>
    </source>
</evidence>
<feature type="domain" description="PAS" evidence="10">
    <location>
        <begin position="12"/>
        <end position="49"/>
    </location>
</feature>
<dbReference type="OrthoDB" id="9767435at2"/>
<keyword evidence="7" id="KW-0067">ATP-binding</keyword>
<dbReference type="STRING" id="1279009.ADICEAN_00842"/>
<dbReference type="InterPro" id="IPR011495">
    <property type="entry name" value="Sig_transdc_His_kin_sub2_dim/P"/>
</dbReference>
<dbReference type="SMART" id="SM00387">
    <property type="entry name" value="HATPase_c"/>
    <property type="match status" value="1"/>
</dbReference>
<evidence type="ECO:0000259" key="10">
    <source>
        <dbReference type="PROSITE" id="PS50112"/>
    </source>
</evidence>
<keyword evidence="4 11" id="KW-0808">Transferase</keyword>
<protein>
    <recommendedName>
        <fullName evidence="2">histidine kinase</fullName>
        <ecNumber evidence="2">2.7.13.3</ecNumber>
    </recommendedName>
</protein>
<evidence type="ECO:0000313" key="11">
    <source>
        <dbReference type="EMBL" id="EMR03971.1"/>
    </source>
</evidence>
<keyword evidence="8" id="KW-0175">Coiled coil</keyword>
<dbReference type="PANTHER" id="PTHR41523">
    <property type="entry name" value="TWO-COMPONENT SYSTEM SENSOR PROTEIN"/>
    <property type="match status" value="1"/>
</dbReference>
<dbReference type="eggNOG" id="COG3920">
    <property type="taxonomic scope" value="Bacteria"/>
</dbReference>
<feature type="domain" description="Histidine kinase" evidence="9">
    <location>
        <begin position="135"/>
        <end position="333"/>
    </location>
</feature>